<reference evidence="4 5" key="1">
    <citation type="submission" date="2016-05" db="EMBL/GenBank/DDBJ databases">
        <title>A degradative enzymes factory behind the ericoid mycorrhizal symbiosis.</title>
        <authorList>
            <consortium name="DOE Joint Genome Institute"/>
            <person name="Martino E."/>
            <person name="Morin E."/>
            <person name="Grelet G."/>
            <person name="Kuo A."/>
            <person name="Kohler A."/>
            <person name="Daghino S."/>
            <person name="Barry K."/>
            <person name="Choi C."/>
            <person name="Cichocki N."/>
            <person name="Clum A."/>
            <person name="Copeland A."/>
            <person name="Hainaut M."/>
            <person name="Haridas S."/>
            <person name="Labutti K."/>
            <person name="Lindquist E."/>
            <person name="Lipzen A."/>
            <person name="Khouja H.-R."/>
            <person name="Murat C."/>
            <person name="Ohm R."/>
            <person name="Olson A."/>
            <person name="Spatafora J."/>
            <person name="Veneault-Fourrey C."/>
            <person name="Henrissat B."/>
            <person name="Grigoriev I."/>
            <person name="Martin F."/>
            <person name="Perotto S."/>
        </authorList>
    </citation>
    <scope>NUCLEOTIDE SEQUENCE [LARGE SCALE GENOMIC DNA]</scope>
    <source>
        <strain evidence="4 5">UAMH 7357</strain>
    </source>
</reference>
<dbReference type="InterPro" id="IPR011032">
    <property type="entry name" value="GroES-like_sf"/>
</dbReference>
<dbReference type="InterPro" id="IPR013149">
    <property type="entry name" value="ADH-like_C"/>
</dbReference>
<dbReference type="GO" id="GO:0070402">
    <property type="term" value="F:NADPH binding"/>
    <property type="evidence" value="ECO:0007669"/>
    <property type="project" value="TreeGrafter"/>
</dbReference>
<dbReference type="PANTHER" id="PTHR48106:SF18">
    <property type="entry name" value="QUINONE OXIDOREDUCTASE PIG3"/>
    <property type="match status" value="1"/>
</dbReference>
<keyword evidence="1" id="KW-0521">NADP</keyword>
<dbReference type="Gene3D" id="3.40.50.720">
    <property type="entry name" value="NAD(P)-binding Rossmann-like Domain"/>
    <property type="match status" value="1"/>
</dbReference>
<gene>
    <name evidence="4" type="ORF">NA56DRAFT_641096</name>
</gene>
<dbReference type="InterPro" id="IPR014189">
    <property type="entry name" value="Quinone_OxRdtase_PIG3"/>
</dbReference>
<proteinExistence type="predicted"/>
<dbReference type="SMART" id="SM00829">
    <property type="entry name" value="PKS_ER"/>
    <property type="match status" value="1"/>
</dbReference>
<dbReference type="GO" id="GO:0016651">
    <property type="term" value="F:oxidoreductase activity, acting on NAD(P)H"/>
    <property type="evidence" value="ECO:0007669"/>
    <property type="project" value="TreeGrafter"/>
</dbReference>
<protein>
    <submittedName>
        <fullName evidence="4">Zeta-crystallin/quinone reductase</fullName>
    </submittedName>
</protein>
<name>A0A2J6QMB0_9HELO</name>
<dbReference type="PANTHER" id="PTHR48106">
    <property type="entry name" value="QUINONE OXIDOREDUCTASE PIG3-RELATED"/>
    <property type="match status" value="1"/>
</dbReference>
<dbReference type="CDD" id="cd05276">
    <property type="entry name" value="p53_inducible_oxidoreductase"/>
    <property type="match status" value="1"/>
</dbReference>
<dbReference type="Gene3D" id="3.90.180.10">
    <property type="entry name" value="Medium-chain alcohol dehydrogenases, catalytic domain"/>
    <property type="match status" value="1"/>
</dbReference>
<dbReference type="OrthoDB" id="203908at2759"/>
<dbReference type="EMBL" id="KZ613466">
    <property type="protein sequence ID" value="PMD27396.1"/>
    <property type="molecule type" value="Genomic_DNA"/>
</dbReference>
<evidence type="ECO:0000256" key="2">
    <source>
        <dbReference type="ARBA" id="ARBA00023002"/>
    </source>
</evidence>
<evidence type="ECO:0000256" key="1">
    <source>
        <dbReference type="ARBA" id="ARBA00022857"/>
    </source>
</evidence>
<dbReference type="Pfam" id="PF08240">
    <property type="entry name" value="ADH_N"/>
    <property type="match status" value="1"/>
</dbReference>
<dbReference type="SUPFAM" id="SSF50129">
    <property type="entry name" value="GroES-like"/>
    <property type="match status" value="1"/>
</dbReference>
<organism evidence="4 5">
    <name type="scientific">Hyaloscypha hepaticicola</name>
    <dbReference type="NCBI Taxonomy" id="2082293"/>
    <lineage>
        <taxon>Eukaryota</taxon>
        <taxon>Fungi</taxon>
        <taxon>Dikarya</taxon>
        <taxon>Ascomycota</taxon>
        <taxon>Pezizomycotina</taxon>
        <taxon>Leotiomycetes</taxon>
        <taxon>Helotiales</taxon>
        <taxon>Hyaloscyphaceae</taxon>
        <taxon>Hyaloscypha</taxon>
    </lineage>
</organism>
<dbReference type="Proteomes" id="UP000235672">
    <property type="component" value="Unassembled WGS sequence"/>
</dbReference>
<evidence type="ECO:0000259" key="3">
    <source>
        <dbReference type="SMART" id="SM00829"/>
    </source>
</evidence>
<keyword evidence="2" id="KW-0560">Oxidoreductase</keyword>
<dbReference type="SUPFAM" id="SSF51735">
    <property type="entry name" value="NAD(P)-binding Rossmann-fold domains"/>
    <property type="match status" value="1"/>
</dbReference>
<dbReference type="Pfam" id="PF00107">
    <property type="entry name" value="ADH_zinc_N"/>
    <property type="match status" value="1"/>
</dbReference>
<sequence>MSLTMRAVLSDITGGKGPATALHITEIPKVTPSNGEAIVKIKAFGLNRMDLLQRTGHYPVPPQAPKTLGVEFSGTIESLGEGCKDGFKVGDEVFGLAYGGAYAEYIAVNAHMLLHKPSHVSWEEAAGVPETWITATQAMYLVGGFEEGKSILWHAGASSVSISGIQLSKIGGASKIFVTAGSQEKIDFCVKELGATAGFNYKTQNWSEEILKATDGKGVDLVVDFVGANYFQGNLDVAARDGVIVHLGAMSGTKLPAGVDIGAFVRKRITFVGSSLRSRDVNYQRKLRDKLETYLPQFEDRTLKLYVDKVLPWENIVEAHQEMEKNTSKGKIICTIS</sequence>
<evidence type="ECO:0000313" key="5">
    <source>
        <dbReference type="Proteomes" id="UP000235672"/>
    </source>
</evidence>
<dbReference type="InterPro" id="IPR013154">
    <property type="entry name" value="ADH-like_N"/>
</dbReference>
<keyword evidence="5" id="KW-1185">Reference proteome</keyword>
<dbReference type="InterPro" id="IPR020843">
    <property type="entry name" value="ER"/>
</dbReference>
<dbReference type="NCBIfam" id="TIGR02824">
    <property type="entry name" value="quinone_pig3"/>
    <property type="match status" value="1"/>
</dbReference>
<evidence type="ECO:0000313" key="4">
    <source>
        <dbReference type="EMBL" id="PMD27396.1"/>
    </source>
</evidence>
<dbReference type="AlphaFoldDB" id="A0A2J6QMB0"/>
<dbReference type="InterPro" id="IPR036291">
    <property type="entry name" value="NAD(P)-bd_dom_sf"/>
</dbReference>
<accession>A0A2J6QMB0</accession>
<dbReference type="STRING" id="1745343.A0A2J6QMB0"/>
<feature type="domain" description="Enoyl reductase (ER)" evidence="3">
    <location>
        <begin position="17"/>
        <end position="334"/>
    </location>
</feature>